<dbReference type="AlphaFoldDB" id="A0A897N635"/>
<accession>A0A897N635</accession>
<dbReference type="GeneID" id="68855911"/>
<evidence type="ECO:0000313" key="2">
    <source>
        <dbReference type="Proteomes" id="UP000663525"/>
    </source>
</evidence>
<proteinExistence type="predicted"/>
<dbReference type="RefSeq" id="WP_229113181.1">
    <property type="nucleotide sequence ID" value="NZ_CP064787.1"/>
</dbReference>
<dbReference type="Proteomes" id="UP000663525">
    <property type="component" value="Chromosome"/>
</dbReference>
<protein>
    <submittedName>
        <fullName evidence="1">Small-conductance mechanosensitive channel</fullName>
    </submittedName>
</protein>
<gene>
    <name evidence="1" type="primary">mscS5</name>
    <name evidence="1" type="ORF">HSR121_2351</name>
</gene>
<dbReference type="EMBL" id="CP064787">
    <property type="protein sequence ID" value="QSG06673.1"/>
    <property type="molecule type" value="Genomic_DNA"/>
</dbReference>
<organism evidence="1 2">
    <name type="scientific">Halapricum desulfuricans</name>
    <dbReference type="NCBI Taxonomy" id="2841257"/>
    <lineage>
        <taxon>Archaea</taxon>
        <taxon>Methanobacteriati</taxon>
        <taxon>Methanobacteriota</taxon>
        <taxon>Stenosarchaea group</taxon>
        <taxon>Halobacteria</taxon>
        <taxon>Halobacteriales</taxon>
        <taxon>Haloarculaceae</taxon>
        <taxon>Halapricum</taxon>
    </lineage>
</organism>
<evidence type="ECO:0000313" key="1">
    <source>
        <dbReference type="EMBL" id="QSG06673.1"/>
    </source>
</evidence>
<sequence length="47" mass="5148">MTGTVESIGLRKSRPRLDSGELVVLANRTVESRWTRLSSSAKASTDQ</sequence>
<name>A0A897N635_9EURY</name>
<reference evidence="1" key="1">
    <citation type="submission" date="2020-11" db="EMBL/GenBank/DDBJ databases">
        <title>Carbohydrate-dependent, anaerobic sulfur respiration: A novel catabolism in halophilic archaea.</title>
        <authorList>
            <person name="Sorokin D.Y."/>
            <person name="Messina E."/>
            <person name="Smedile F."/>
            <person name="La Cono V."/>
            <person name="Hallsworth J.E."/>
            <person name="Yakimov M.M."/>
        </authorList>
    </citation>
    <scope>NUCLEOTIDE SEQUENCE</scope>
    <source>
        <strain evidence="1">HSR12-1</strain>
    </source>
</reference>